<dbReference type="InterPro" id="IPR009057">
    <property type="entry name" value="Homeodomain-like_sf"/>
</dbReference>
<dbReference type="AlphaFoldDB" id="Q113F6"/>
<sequence>MVCYVKIDIIESAEELKEILSRQTDIKLKQKVQALYWLKIGAVNTIENISILLGCHRTTVSRWFSTYRKLGIEGLLKKKKILGRPRKISPMLEKKLRDELKDIESFKSYNEVQTWLKAMWDINLPYSTVHRYVYYNLNTKLKGSPPISSQQNSTAVEDSK</sequence>
<accession>Q113F6</accession>
<proteinExistence type="predicted"/>
<reference evidence="1" key="1">
    <citation type="submission" date="2006-06" db="EMBL/GenBank/DDBJ databases">
        <title>Complete sequence of Trichodesmium erythraeum IMS101.</title>
        <authorList>
            <consortium name="US DOE Joint Genome Institute"/>
            <person name="Copeland A."/>
            <person name="Lucas S."/>
            <person name="Lapidus A."/>
            <person name="Barry K."/>
            <person name="Detter J.C."/>
            <person name="Glavina del Rio T."/>
            <person name="Hammon N."/>
            <person name="Israni S."/>
            <person name="Dalin E."/>
            <person name="Tice H."/>
            <person name="Pitluck S."/>
            <person name="Kiss H."/>
            <person name="Munk A.C."/>
            <person name="Brettin T."/>
            <person name="Bruce D."/>
            <person name="Han C."/>
            <person name="Tapia R."/>
            <person name="Gilna P."/>
            <person name="Schmutz J."/>
            <person name="Larimer F."/>
            <person name="Land M."/>
            <person name="Hauser L."/>
            <person name="Kyrpides N."/>
            <person name="Kim E."/>
            <person name="Richardson P."/>
        </authorList>
    </citation>
    <scope>NUCLEOTIDE SEQUENCE [LARGE SCALE GENOMIC DNA]</scope>
    <source>
        <strain evidence="1">IMS101</strain>
    </source>
</reference>
<organism evidence="1">
    <name type="scientific">Trichodesmium erythraeum (strain IMS101)</name>
    <dbReference type="NCBI Taxonomy" id="203124"/>
    <lineage>
        <taxon>Bacteria</taxon>
        <taxon>Bacillati</taxon>
        <taxon>Cyanobacteriota</taxon>
        <taxon>Cyanophyceae</taxon>
        <taxon>Oscillatoriophycideae</taxon>
        <taxon>Oscillatoriales</taxon>
        <taxon>Microcoleaceae</taxon>
        <taxon>Trichodesmium</taxon>
    </lineage>
</organism>
<evidence type="ECO:0000313" key="1">
    <source>
        <dbReference type="EMBL" id="ABG51368.1"/>
    </source>
</evidence>
<dbReference type="HOGENOM" id="CLU_125009_0_0_3"/>
<protein>
    <submittedName>
        <fullName evidence="1">Putative transposase</fullName>
    </submittedName>
</protein>
<dbReference type="eggNOG" id="COG3415">
    <property type="taxonomic scope" value="Bacteria"/>
</dbReference>
<dbReference type="KEGG" id="ter:Tery_2134"/>
<dbReference type="EMBL" id="CP000393">
    <property type="protein sequence ID" value="ABG51368.1"/>
    <property type="molecule type" value="Genomic_DNA"/>
</dbReference>
<dbReference type="STRING" id="203124.Tery_2134"/>
<name>Q113F6_TRIEI</name>
<gene>
    <name evidence="1" type="ordered locus">Tery_2134</name>
</gene>
<dbReference type="Pfam" id="PF13565">
    <property type="entry name" value="HTH_32"/>
    <property type="match status" value="1"/>
</dbReference>
<dbReference type="RefSeq" id="WP_011611738.1">
    <property type="nucleotide sequence ID" value="NC_008312.1"/>
</dbReference>
<dbReference type="SUPFAM" id="SSF46689">
    <property type="entry name" value="Homeodomain-like"/>
    <property type="match status" value="1"/>
</dbReference>